<accession>A0AAW1DVR9</accession>
<keyword evidence="3" id="KW-1185">Reference proteome</keyword>
<protein>
    <submittedName>
        <fullName evidence="2">Uncharacterized protein</fullName>
    </submittedName>
</protein>
<comment type="caution">
    <text evidence="2">The sequence shown here is derived from an EMBL/GenBank/DDBJ whole genome shotgun (WGS) entry which is preliminary data.</text>
</comment>
<name>A0AAW1DVR9_ZOAVI</name>
<feature type="region of interest" description="Disordered" evidence="1">
    <location>
        <begin position="53"/>
        <end position="73"/>
    </location>
</feature>
<dbReference type="EMBL" id="JBCEZU010000597">
    <property type="protein sequence ID" value="KAK9514366.1"/>
    <property type="molecule type" value="Genomic_DNA"/>
</dbReference>
<dbReference type="AlphaFoldDB" id="A0AAW1DVR9"/>
<organism evidence="2 3">
    <name type="scientific">Zoarces viviparus</name>
    <name type="common">Viviparous eelpout</name>
    <name type="synonym">Blennius viviparus</name>
    <dbReference type="NCBI Taxonomy" id="48416"/>
    <lineage>
        <taxon>Eukaryota</taxon>
        <taxon>Metazoa</taxon>
        <taxon>Chordata</taxon>
        <taxon>Craniata</taxon>
        <taxon>Vertebrata</taxon>
        <taxon>Euteleostomi</taxon>
        <taxon>Actinopterygii</taxon>
        <taxon>Neopterygii</taxon>
        <taxon>Teleostei</taxon>
        <taxon>Neoteleostei</taxon>
        <taxon>Acanthomorphata</taxon>
        <taxon>Eupercaria</taxon>
        <taxon>Perciformes</taxon>
        <taxon>Cottioidei</taxon>
        <taxon>Zoarcales</taxon>
        <taxon>Zoarcidae</taxon>
        <taxon>Zoarcinae</taxon>
        <taxon>Zoarces</taxon>
    </lineage>
</organism>
<sequence>MKTNTNMNTMKDENDKHVVKLEQMHQEPDDKREMIVGYLKNELEECEDVAADRERRLAEPRHRRGRDELPEDRKEKIEAVAKLHGGEPRGSGEVTVTAE</sequence>
<dbReference type="Proteomes" id="UP001488805">
    <property type="component" value="Unassembled WGS sequence"/>
</dbReference>
<gene>
    <name evidence="2" type="ORF">VZT92_027838</name>
</gene>
<evidence type="ECO:0000256" key="1">
    <source>
        <dbReference type="SAM" id="MobiDB-lite"/>
    </source>
</evidence>
<evidence type="ECO:0000313" key="3">
    <source>
        <dbReference type="Proteomes" id="UP001488805"/>
    </source>
</evidence>
<reference evidence="2 3" key="1">
    <citation type="journal article" date="2024" name="Genome Biol. Evol.">
        <title>Chromosome-level genome assembly of the viviparous eelpout Zoarces viviparus.</title>
        <authorList>
            <person name="Fuhrmann N."/>
            <person name="Brasseur M.V."/>
            <person name="Bakowski C.E."/>
            <person name="Podsiadlowski L."/>
            <person name="Prost S."/>
            <person name="Krehenwinkel H."/>
            <person name="Mayer C."/>
        </authorList>
    </citation>
    <scope>NUCLEOTIDE SEQUENCE [LARGE SCALE GENOMIC DNA]</scope>
    <source>
        <strain evidence="2">NO-MEL_2022_Ind0_liver</strain>
    </source>
</reference>
<evidence type="ECO:0000313" key="2">
    <source>
        <dbReference type="EMBL" id="KAK9514366.1"/>
    </source>
</evidence>
<proteinExistence type="predicted"/>